<feature type="transmembrane region" description="Helical" evidence="9">
    <location>
        <begin position="567"/>
        <end position="588"/>
    </location>
</feature>
<dbReference type="PANTHER" id="PTHR42643">
    <property type="entry name" value="IONOTROPIC RECEPTOR 20A-RELATED"/>
    <property type="match status" value="1"/>
</dbReference>
<gene>
    <name evidence="11" type="ORF">KUF71_002066</name>
</gene>
<keyword evidence="10" id="KW-0732">Signal</keyword>
<dbReference type="GO" id="GO:0005886">
    <property type="term" value="C:plasma membrane"/>
    <property type="evidence" value="ECO:0007669"/>
    <property type="project" value="UniProtKB-SubCell"/>
</dbReference>
<dbReference type="PANTHER" id="PTHR42643:SF30">
    <property type="entry name" value="IONOTROPIC RECEPTOR 40A-RELATED"/>
    <property type="match status" value="1"/>
</dbReference>
<evidence type="ECO:0000256" key="2">
    <source>
        <dbReference type="ARBA" id="ARBA00022475"/>
    </source>
</evidence>
<evidence type="ECO:0000256" key="6">
    <source>
        <dbReference type="ARBA" id="ARBA00023170"/>
    </source>
</evidence>
<evidence type="ECO:0000256" key="5">
    <source>
        <dbReference type="ARBA" id="ARBA00023136"/>
    </source>
</evidence>
<keyword evidence="4 9" id="KW-1133">Transmembrane helix</keyword>
<feature type="signal peptide" evidence="10">
    <location>
        <begin position="1"/>
        <end position="19"/>
    </location>
</feature>
<feature type="region of interest" description="Disordered" evidence="8">
    <location>
        <begin position="624"/>
        <end position="644"/>
    </location>
</feature>
<keyword evidence="7" id="KW-0325">Glycoprotein</keyword>
<comment type="caution">
    <text evidence="11">The sequence shown here is derived from an EMBL/GenBank/DDBJ whole genome shotgun (WGS) entry which is preliminary data.</text>
</comment>
<keyword evidence="6 11" id="KW-0675">Receptor</keyword>
<protein>
    <submittedName>
        <fullName evidence="11">Glutamate receptor 4</fullName>
    </submittedName>
</protein>
<keyword evidence="3 9" id="KW-0812">Transmembrane</keyword>
<evidence type="ECO:0000313" key="12">
    <source>
        <dbReference type="Proteomes" id="UP001219518"/>
    </source>
</evidence>
<evidence type="ECO:0000256" key="4">
    <source>
        <dbReference type="ARBA" id="ARBA00022989"/>
    </source>
</evidence>
<keyword evidence="2" id="KW-1003">Cell membrane</keyword>
<evidence type="ECO:0000313" key="11">
    <source>
        <dbReference type="EMBL" id="KAK3923657.1"/>
    </source>
</evidence>
<organism evidence="11 12">
    <name type="scientific">Frankliniella fusca</name>
    <dbReference type="NCBI Taxonomy" id="407009"/>
    <lineage>
        <taxon>Eukaryota</taxon>
        <taxon>Metazoa</taxon>
        <taxon>Ecdysozoa</taxon>
        <taxon>Arthropoda</taxon>
        <taxon>Hexapoda</taxon>
        <taxon>Insecta</taxon>
        <taxon>Pterygota</taxon>
        <taxon>Neoptera</taxon>
        <taxon>Paraneoptera</taxon>
        <taxon>Thysanoptera</taxon>
        <taxon>Terebrantia</taxon>
        <taxon>Thripoidea</taxon>
        <taxon>Thripidae</taxon>
        <taxon>Frankliniella</taxon>
    </lineage>
</organism>
<accession>A0AAE1HLQ6</accession>
<dbReference type="EMBL" id="JAHWGI010001149">
    <property type="protein sequence ID" value="KAK3923657.1"/>
    <property type="molecule type" value="Genomic_DNA"/>
</dbReference>
<proteinExistence type="predicted"/>
<feature type="compositionally biased region" description="Polar residues" evidence="8">
    <location>
        <begin position="628"/>
        <end position="644"/>
    </location>
</feature>
<reference evidence="11" key="2">
    <citation type="journal article" date="2023" name="BMC Genomics">
        <title>Pest status, molecular evolution, and epigenetic factors derived from the genome assembly of Frankliniella fusca, a thysanopteran phytovirus vector.</title>
        <authorList>
            <person name="Catto M.A."/>
            <person name="Labadie P.E."/>
            <person name="Jacobson A.L."/>
            <person name="Kennedy G.G."/>
            <person name="Srinivasan R."/>
            <person name="Hunt B.G."/>
        </authorList>
    </citation>
    <scope>NUCLEOTIDE SEQUENCE</scope>
    <source>
        <strain evidence="11">PL_HMW_Pooled</strain>
    </source>
</reference>
<evidence type="ECO:0000256" key="1">
    <source>
        <dbReference type="ARBA" id="ARBA00004651"/>
    </source>
</evidence>
<evidence type="ECO:0000256" key="7">
    <source>
        <dbReference type="ARBA" id="ARBA00023180"/>
    </source>
</evidence>
<sequence length="644" mass="70357">MDFATLYVALLLCTRARVALPVMLKPANEAAAALALLSPFLDTQNVTVALFGNASWTGDFLSGLPPRTVRVVLRSTKPYREQVRYSHKENVLMLLVAERVADPWALFRQHGEHEGRLLYWFAVQDESVLFTTAVNVPDYIICGYVGGLAVTTPGGRTGLYRINDHKCLTNDDGSPAFKLADRWSPTEQRWQRGGGVFYDFMKFCSVWRPPVPPEPLNLIEVPLTGGKSLAAKVFGMTKIKSRKIVWNTTITTINLTTALSFRKAPYLLVQKVHTCRLDAFFGGVGVLAGRDLRDSNFITEKNMYPIVAVVPAGLGAVVSPLSSVTLEFSPAVWLGTALAALGTAAAVACTLRRDRGAALQLALAPLLAQPPPSPPAAGPALRPLLAVWLLVCVVLAAAYQGLLLGMLSSARPRGEIDSLEALADSGLRVDFSAQVASLGPIYGNTFKLQMGDLVLDADRTIYDIAMHRNCALITIEDRYVKRFARRFNIPHRRLHHFSLGYSTHRSVASWSPGSPLGTSLAWTYQRLDEAGVLDRWDNLVDDRDRHTFKQGVLQHAVALTLQHMQPAFLVLVVGNALASVVFVAELLAARRPRGGARPVRRAPADAEVRLIWSHPGLILVRPCPSARRSGSVSGTSPIQRETGE</sequence>
<evidence type="ECO:0000256" key="3">
    <source>
        <dbReference type="ARBA" id="ARBA00022692"/>
    </source>
</evidence>
<keyword evidence="12" id="KW-1185">Reference proteome</keyword>
<reference evidence="11" key="1">
    <citation type="submission" date="2021-07" db="EMBL/GenBank/DDBJ databases">
        <authorList>
            <person name="Catto M.A."/>
            <person name="Jacobson A."/>
            <person name="Kennedy G."/>
            <person name="Labadie P."/>
            <person name="Hunt B.G."/>
            <person name="Srinivasan R."/>
        </authorList>
    </citation>
    <scope>NUCLEOTIDE SEQUENCE</scope>
    <source>
        <strain evidence="11">PL_HMW_Pooled</strain>
        <tissue evidence="11">Head</tissue>
    </source>
</reference>
<keyword evidence="5 9" id="KW-0472">Membrane</keyword>
<comment type="subcellular location">
    <subcellularLocation>
        <location evidence="1">Cell membrane</location>
        <topology evidence="1">Multi-pass membrane protein</topology>
    </subcellularLocation>
</comment>
<evidence type="ECO:0000256" key="8">
    <source>
        <dbReference type="SAM" id="MobiDB-lite"/>
    </source>
</evidence>
<evidence type="ECO:0000256" key="10">
    <source>
        <dbReference type="SAM" id="SignalP"/>
    </source>
</evidence>
<dbReference type="AlphaFoldDB" id="A0AAE1HLQ6"/>
<feature type="transmembrane region" description="Helical" evidence="9">
    <location>
        <begin position="385"/>
        <end position="407"/>
    </location>
</feature>
<dbReference type="Proteomes" id="UP001219518">
    <property type="component" value="Unassembled WGS sequence"/>
</dbReference>
<dbReference type="InterPro" id="IPR052192">
    <property type="entry name" value="Insect_Ionotropic_Sensory_Rcpt"/>
</dbReference>
<feature type="chain" id="PRO_5042037397" evidence="10">
    <location>
        <begin position="20"/>
        <end position="644"/>
    </location>
</feature>
<evidence type="ECO:0000256" key="9">
    <source>
        <dbReference type="SAM" id="Phobius"/>
    </source>
</evidence>
<name>A0AAE1HLQ6_9NEOP</name>